<dbReference type="OrthoDB" id="5343669at2"/>
<dbReference type="STRING" id="1121455.SAMN02745728_00314"/>
<dbReference type="PANTHER" id="PTHR34773:SF1">
    <property type="entry name" value="FLAGELLAR SECRETION CHAPERONE FLIS"/>
    <property type="match status" value="1"/>
</dbReference>
<protein>
    <submittedName>
        <fullName evidence="6">Flagellar protein FliS</fullName>
    </submittedName>
</protein>
<sequence length="236" mass="25674">MQKVAQAYLQTQVNTTSQGALLLMLYDGAIKFLVQAKEKMAEKDYAKKGILISKAIDIISELDACINIDRGGNISENLHSLYLFCNTRLLTANLRMNQSYIDEVIKILEGLRSAYAFILSPADNATATANLSAQAGISEIAKTNVPVQSSNVTLPTNMKNVANYTSVYTTSSEGNNPNAMASLQSVADQQEIVEALNKEKSVKEESGNEAEQTQPVASVATRNNVANMYRRLQTGN</sequence>
<dbReference type="PANTHER" id="PTHR34773">
    <property type="entry name" value="FLAGELLAR SECRETION CHAPERONE FLIS"/>
    <property type="match status" value="1"/>
</dbReference>
<gene>
    <name evidence="6" type="ORF">SAMN02745728_00314</name>
</gene>
<reference evidence="6 7" key="1">
    <citation type="submission" date="2016-12" db="EMBL/GenBank/DDBJ databases">
        <authorList>
            <person name="Song W.-J."/>
            <person name="Kurnit D.M."/>
        </authorList>
    </citation>
    <scope>NUCLEOTIDE SEQUENCE [LARGE SCALE GENOMIC DNA]</scope>
    <source>
        <strain evidence="6 7">DSM 11393</strain>
    </source>
</reference>
<dbReference type="RefSeq" id="WP_072695795.1">
    <property type="nucleotide sequence ID" value="NZ_FRDI01000002.1"/>
</dbReference>
<evidence type="ECO:0000256" key="1">
    <source>
        <dbReference type="ARBA" id="ARBA00004514"/>
    </source>
</evidence>
<keyword evidence="3" id="KW-0963">Cytoplasm</keyword>
<keyword evidence="6" id="KW-0969">Cilium</keyword>
<evidence type="ECO:0000313" key="6">
    <source>
        <dbReference type="EMBL" id="SHN51061.1"/>
    </source>
</evidence>
<dbReference type="GO" id="GO:0071973">
    <property type="term" value="P:bacterial-type flagellum-dependent cell motility"/>
    <property type="evidence" value="ECO:0007669"/>
    <property type="project" value="TreeGrafter"/>
</dbReference>
<dbReference type="Proteomes" id="UP000186469">
    <property type="component" value="Unassembled WGS sequence"/>
</dbReference>
<keyword evidence="7" id="KW-1185">Reference proteome</keyword>
<organism evidence="6 7">
    <name type="scientific">Desulfovibrio litoralis DSM 11393</name>
    <dbReference type="NCBI Taxonomy" id="1121455"/>
    <lineage>
        <taxon>Bacteria</taxon>
        <taxon>Pseudomonadati</taxon>
        <taxon>Thermodesulfobacteriota</taxon>
        <taxon>Desulfovibrionia</taxon>
        <taxon>Desulfovibrionales</taxon>
        <taxon>Desulfovibrionaceae</taxon>
        <taxon>Desulfovibrio</taxon>
    </lineage>
</organism>
<keyword evidence="5" id="KW-0143">Chaperone</keyword>
<keyword evidence="6" id="KW-0966">Cell projection</keyword>
<dbReference type="CDD" id="cd16098">
    <property type="entry name" value="FliS"/>
    <property type="match status" value="1"/>
</dbReference>
<keyword evidence="4" id="KW-1005">Bacterial flagellum biogenesis</keyword>
<evidence type="ECO:0000256" key="3">
    <source>
        <dbReference type="ARBA" id="ARBA00022490"/>
    </source>
</evidence>
<accession>A0A1M7RY08</accession>
<comment type="subcellular location">
    <subcellularLocation>
        <location evidence="1">Cytoplasm</location>
        <location evidence="1">Cytosol</location>
    </subcellularLocation>
</comment>
<dbReference type="EMBL" id="FRDI01000002">
    <property type="protein sequence ID" value="SHN51061.1"/>
    <property type="molecule type" value="Genomic_DNA"/>
</dbReference>
<evidence type="ECO:0000256" key="5">
    <source>
        <dbReference type="ARBA" id="ARBA00023186"/>
    </source>
</evidence>
<keyword evidence="6" id="KW-0282">Flagellum</keyword>
<comment type="similarity">
    <text evidence="2">Belongs to the FliS family.</text>
</comment>
<dbReference type="SUPFAM" id="SSF101116">
    <property type="entry name" value="Flagellar export chaperone FliS"/>
    <property type="match status" value="1"/>
</dbReference>
<dbReference type="NCBIfam" id="TIGR00208">
    <property type="entry name" value="fliS"/>
    <property type="match status" value="1"/>
</dbReference>
<dbReference type="Gene3D" id="1.20.120.340">
    <property type="entry name" value="Flagellar protein FliS"/>
    <property type="match status" value="1"/>
</dbReference>
<dbReference type="InterPro" id="IPR036584">
    <property type="entry name" value="FliS_sf"/>
</dbReference>
<evidence type="ECO:0000256" key="4">
    <source>
        <dbReference type="ARBA" id="ARBA00022795"/>
    </source>
</evidence>
<dbReference type="GO" id="GO:0005829">
    <property type="term" value="C:cytosol"/>
    <property type="evidence" value="ECO:0007669"/>
    <property type="project" value="UniProtKB-SubCell"/>
</dbReference>
<evidence type="ECO:0000313" key="7">
    <source>
        <dbReference type="Proteomes" id="UP000186469"/>
    </source>
</evidence>
<evidence type="ECO:0000256" key="2">
    <source>
        <dbReference type="ARBA" id="ARBA00008787"/>
    </source>
</evidence>
<dbReference type="AlphaFoldDB" id="A0A1M7RY08"/>
<dbReference type="Pfam" id="PF02561">
    <property type="entry name" value="FliS"/>
    <property type="match status" value="1"/>
</dbReference>
<dbReference type="GO" id="GO:0044780">
    <property type="term" value="P:bacterial-type flagellum assembly"/>
    <property type="evidence" value="ECO:0007669"/>
    <property type="project" value="InterPro"/>
</dbReference>
<name>A0A1M7RY08_9BACT</name>
<proteinExistence type="inferred from homology"/>
<dbReference type="InterPro" id="IPR003713">
    <property type="entry name" value="FliS"/>
</dbReference>